<dbReference type="HAMAP" id="MF_00725">
    <property type="entry name" value="FlhD"/>
    <property type="match status" value="1"/>
</dbReference>
<evidence type="ECO:0000313" key="12">
    <source>
        <dbReference type="Proteomes" id="UP000192769"/>
    </source>
</evidence>
<protein>
    <recommendedName>
        <fullName evidence="9">Flagellar transcriptional regulator FlhD</fullName>
    </recommendedName>
</protein>
<gene>
    <name evidence="9" type="primary">flhD</name>
    <name evidence="11" type="ORF">B2J69_05330</name>
</gene>
<keyword evidence="1 9" id="KW-0963">Cytoplasm</keyword>
<dbReference type="Pfam" id="PF05247">
    <property type="entry name" value="FlhD"/>
    <property type="match status" value="1"/>
</dbReference>
<dbReference type="NCBIfam" id="NF002783">
    <property type="entry name" value="PRK02909.1-1"/>
    <property type="match status" value="1"/>
</dbReference>
<proteinExistence type="inferred from homology"/>
<keyword evidence="3 9" id="KW-0805">Transcription regulation</keyword>
<reference evidence="11 12" key="1">
    <citation type="submission" date="2017-02" db="EMBL/GenBank/DDBJ databases">
        <title>Whole genome shotgun sequence of Pantoea agglomerans strain AS1 isolated from a cycad, Zamia floridana in Central Florida, USA.</title>
        <authorList>
            <person name="Lata P."/>
            <person name="Govindarajan S."/>
            <person name="Qi F."/>
            <person name="Li J.-L."/>
            <person name="Maurya S.K."/>
            <person name="Sahoo M.K."/>
        </authorList>
    </citation>
    <scope>NUCLEOTIDE SEQUENCE [LARGE SCALE GENOMIC DNA]</scope>
    <source>
        <strain evidence="11 12">AS1</strain>
    </source>
</reference>
<comment type="subcellular location">
    <subcellularLocation>
        <location evidence="9">Cytoplasm</location>
    </subcellularLocation>
</comment>
<comment type="caution">
    <text evidence="11">The sequence shown here is derived from an EMBL/GenBank/DDBJ whole genome shotgun (WGS) entry which is preliminary data.</text>
</comment>
<evidence type="ECO:0000256" key="10">
    <source>
        <dbReference type="SAM" id="MobiDB-lite"/>
    </source>
</evidence>
<keyword evidence="4 9" id="KW-0238">DNA-binding</keyword>
<keyword evidence="2 9" id="KW-1005">Bacterial flagellum biogenesis</keyword>
<dbReference type="OrthoDB" id="5298036at2"/>
<sequence>MASYGDRLQKIYELNLSYLLLAQRLIKQDRYAACFTLGINDERIDILQDLTLPQLIHLASMDRLICQLRVDNSATLNSVTKSSRLDALQGVHTGIILSTNLLKSLEKKEGESSASGATSDAPARRGRNPHSHYACGVTERLSLRYPGHKRM</sequence>
<evidence type="ECO:0000256" key="7">
    <source>
        <dbReference type="ARBA" id="ARBA00023163"/>
    </source>
</evidence>
<dbReference type="GO" id="GO:1902208">
    <property type="term" value="P:regulation of bacterial-type flagellum assembly"/>
    <property type="evidence" value="ECO:0007669"/>
    <property type="project" value="UniProtKB-UniRule"/>
</dbReference>
<feature type="region of interest" description="Disordered" evidence="10">
    <location>
        <begin position="108"/>
        <end position="132"/>
    </location>
</feature>
<dbReference type="AlphaFoldDB" id="A0A1V9DNJ6"/>
<comment type="subunit">
    <text evidence="9">Homodimer; disulfide-linked. Forms a heterohexamer composed of two FlhC and four FlhD subunits. Each FlhC binds a FlhD dimer, forming a heterotrimer, and a hexamer assembles by dimerization of two heterotrimers.</text>
</comment>
<dbReference type="GO" id="GO:0005737">
    <property type="term" value="C:cytoplasm"/>
    <property type="evidence" value="ECO:0007669"/>
    <property type="project" value="UniProtKB-SubCell"/>
</dbReference>
<keyword evidence="12" id="KW-1185">Reference proteome</keyword>
<dbReference type="SUPFAM" id="SSF63592">
    <property type="entry name" value="Flagellar transcriptional activator FlhD"/>
    <property type="match status" value="1"/>
</dbReference>
<dbReference type="Proteomes" id="UP000192769">
    <property type="component" value="Unassembled WGS sequence"/>
</dbReference>
<dbReference type="InterPro" id="IPR023559">
    <property type="entry name" value="Flagellar_FlhD"/>
</dbReference>
<feature type="disulfide bond" description="Interchain" evidence="9">
    <location>
        <position position="66"/>
    </location>
</feature>
<evidence type="ECO:0000256" key="3">
    <source>
        <dbReference type="ARBA" id="ARBA00023015"/>
    </source>
</evidence>
<comment type="similarity">
    <text evidence="9">Belongs to the FlhD family.</text>
</comment>
<evidence type="ECO:0000256" key="8">
    <source>
        <dbReference type="ARBA" id="ARBA00025431"/>
    </source>
</evidence>
<dbReference type="Gene3D" id="1.10.4000.10">
    <property type="entry name" value="Flagellar transcriptional activator FlhD"/>
    <property type="match status" value="1"/>
</dbReference>
<evidence type="ECO:0000256" key="2">
    <source>
        <dbReference type="ARBA" id="ARBA00022795"/>
    </source>
</evidence>
<evidence type="ECO:0000313" key="11">
    <source>
        <dbReference type="EMBL" id="OQP35416.1"/>
    </source>
</evidence>
<comment type="function">
    <text evidence="8 9">Functions in complex with FlhC as a master transcriptional regulator that regulates transcription of several flagellar and non-flagellar operons by binding to their promoter region. Activates expression of class 2 flagellar genes, including fliA, which is a flagellum-specific sigma factor that turns on the class 3 genes. Also regulates genes whose products function in a variety of physiological pathways.</text>
</comment>
<evidence type="ECO:0000256" key="5">
    <source>
        <dbReference type="ARBA" id="ARBA00023157"/>
    </source>
</evidence>
<dbReference type="EMBL" id="MWUE01000007">
    <property type="protein sequence ID" value="OQP35416.1"/>
    <property type="molecule type" value="Genomic_DNA"/>
</dbReference>
<dbReference type="RefSeq" id="WP_081137089.1">
    <property type="nucleotide sequence ID" value="NZ_MWUE01000007.1"/>
</dbReference>
<dbReference type="GO" id="GO:0045893">
    <property type="term" value="P:positive regulation of DNA-templated transcription"/>
    <property type="evidence" value="ECO:0007669"/>
    <property type="project" value="InterPro"/>
</dbReference>
<keyword evidence="6 9" id="KW-0010">Activator</keyword>
<name>A0A1V9DNJ6_9GAMM</name>
<keyword evidence="7 9" id="KW-0804">Transcription</keyword>
<comment type="domain">
    <text evidence="9">The C-terminal region contains a putative helix-turn-helix (HTH) motif, suggesting that this region may bind DNA.</text>
</comment>
<evidence type="ECO:0000256" key="1">
    <source>
        <dbReference type="ARBA" id="ARBA00022490"/>
    </source>
</evidence>
<evidence type="ECO:0000256" key="4">
    <source>
        <dbReference type="ARBA" id="ARBA00023125"/>
    </source>
</evidence>
<dbReference type="InterPro" id="IPR036194">
    <property type="entry name" value="FlhD_sf"/>
</dbReference>
<accession>A0A1V9DNJ6</accession>
<dbReference type="GO" id="GO:0003677">
    <property type="term" value="F:DNA binding"/>
    <property type="evidence" value="ECO:0007669"/>
    <property type="project" value="UniProtKB-UniRule"/>
</dbReference>
<evidence type="ECO:0000256" key="6">
    <source>
        <dbReference type="ARBA" id="ARBA00023159"/>
    </source>
</evidence>
<evidence type="ECO:0000256" key="9">
    <source>
        <dbReference type="HAMAP-Rule" id="MF_00725"/>
    </source>
</evidence>
<organism evidence="11 12">
    <name type="scientific">Pantoea latae</name>
    <dbReference type="NCBI Taxonomy" id="1964541"/>
    <lineage>
        <taxon>Bacteria</taxon>
        <taxon>Pseudomonadati</taxon>
        <taxon>Pseudomonadota</taxon>
        <taxon>Gammaproteobacteria</taxon>
        <taxon>Enterobacterales</taxon>
        <taxon>Erwiniaceae</taxon>
        <taxon>Pantoea</taxon>
    </lineage>
</organism>
<dbReference type="GO" id="GO:0044780">
    <property type="term" value="P:bacterial-type flagellum assembly"/>
    <property type="evidence" value="ECO:0007669"/>
    <property type="project" value="InterPro"/>
</dbReference>
<keyword evidence="5 9" id="KW-1015">Disulfide bond</keyword>